<protein>
    <submittedName>
        <fullName evidence="2">Uncharacterized protein</fullName>
    </submittedName>
</protein>
<dbReference type="GO" id="GO:0030991">
    <property type="term" value="C:intraciliary transport particle A"/>
    <property type="evidence" value="ECO:0007669"/>
    <property type="project" value="InterPro"/>
</dbReference>
<proteinExistence type="predicted"/>
<feature type="compositionally biased region" description="Basic and acidic residues" evidence="1">
    <location>
        <begin position="69"/>
        <end position="96"/>
    </location>
</feature>
<accession>A0A7R9UD82</accession>
<organism evidence="2">
    <name type="scientific">Pinguiococcus pyrenoidosus</name>
    <dbReference type="NCBI Taxonomy" id="172671"/>
    <lineage>
        <taxon>Eukaryota</taxon>
        <taxon>Sar</taxon>
        <taxon>Stramenopiles</taxon>
        <taxon>Ochrophyta</taxon>
        <taxon>Pinguiophyceae</taxon>
        <taxon>Pinguiochrysidales</taxon>
        <taxon>Pinguiochrysidaceae</taxon>
        <taxon>Pinguiococcus</taxon>
    </lineage>
</organism>
<evidence type="ECO:0000256" key="1">
    <source>
        <dbReference type="SAM" id="MobiDB-lite"/>
    </source>
</evidence>
<feature type="compositionally biased region" description="Basic and acidic residues" evidence="1">
    <location>
        <begin position="23"/>
        <end position="34"/>
    </location>
</feature>
<feature type="region of interest" description="Disordered" evidence="1">
    <location>
        <begin position="1"/>
        <end position="99"/>
    </location>
</feature>
<sequence length="210" mass="22762">MDQKRVSDVPSTVAEASQMVPHYKADVKHDDSRSEATSSDSEPGDAADPGGEQKVGSPWVRPGPRRRRGEADKEAAMAKEESEEKDSAKAKDEKLVKRAPVQVDRVAIDSIPDLDEEAADALVTGGATDAPEERAIREKTLPKWDELREAAGPTRRLLSGATKEIDLSVLTATLLPYGVAEAEDLESNVDWTFESLGASIQGRLDQLRSN</sequence>
<dbReference type="InterPro" id="IPR029302">
    <property type="entry name" value="IFT43"/>
</dbReference>
<dbReference type="EMBL" id="HBEA01015925">
    <property type="protein sequence ID" value="CAD8262663.1"/>
    <property type="molecule type" value="Transcribed_RNA"/>
</dbReference>
<name>A0A7R9UD82_9STRA</name>
<dbReference type="Pfam" id="PF15305">
    <property type="entry name" value="IFT43"/>
    <property type="match status" value="1"/>
</dbReference>
<reference evidence="2" key="1">
    <citation type="submission" date="2021-01" db="EMBL/GenBank/DDBJ databases">
        <authorList>
            <person name="Corre E."/>
            <person name="Pelletier E."/>
            <person name="Niang G."/>
            <person name="Scheremetjew M."/>
            <person name="Finn R."/>
            <person name="Kale V."/>
            <person name="Holt S."/>
            <person name="Cochrane G."/>
            <person name="Meng A."/>
            <person name="Brown T."/>
            <person name="Cohen L."/>
        </authorList>
    </citation>
    <scope>NUCLEOTIDE SEQUENCE</scope>
    <source>
        <strain evidence="2">CCMP2078</strain>
    </source>
</reference>
<dbReference type="AlphaFoldDB" id="A0A7R9UD82"/>
<gene>
    <name evidence="2" type="ORF">PPYR1160_LOCUS12165</name>
</gene>
<evidence type="ECO:0000313" key="2">
    <source>
        <dbReference type="EMBL" id="CAD8262663.1"/>
    </source>
</evidence>